<sequence>MDIFFLQVPSTVQLWLKETAVVDETKERLKTLVAIVKEKIAPTDQGSVRQGKAKARPRLLGVVPIVKKRRKRLRSRHPIIDAFLNEEDGADAFADLEDFIE</sequence>
<organism evidence="1 2">
    <name type="scientific">Phytophthora infestans (strain T30-4)</name>
    <name type="common">Potato late blight agent</name>
    <dbReference type="NCBI Taxonomy" id="403677"/>
    <lineage>
        <taxon>Eukaryota</taxon>
        <taxon>Sar</taxon>
        <taxon>Stramenopiles</taxon>
        <taxon>Oomycota</taxon>
        <taxon>Peronosporomycetes</taxon>
        <taxon>Peronosporales</taxon>
        <taxon>Peronosporaceae</taxon>
        <taxon>Phytophthora</taxon>
    </lineage>
</organism>
<keyword evidence="2" id="KW-1185">Reference proteome</keyword>
<dbReference type="InParanoid" id="D0NXK2"/>
<evidence type="ECO:0000313" key="1">
    <source>
        <dbReference type="EMBL" id="EEY67802.1"/>
    </source>
</evidence>
<gene>
    <name evidence="1" type="ORF">PITG_18033</name>
</gene>
<dbReference type="Proteomes" id="UP000006643">
    <property type="component" value="Unassembled WGS sequence"/>
</dbReference>
<dbReference type="GeneID" id="9464082"/>
<dbReference type="EMBL" id="DS028182">
    <property type="protein sequence ID" value="EEY67802.1"/>
    <property type="molecule type" value="Genomic_DNA"/>
</dbReference>
<accession>D0NXK2</accession>
<protein>
    <submittedName>
        <fullName evidence="1">Uncharacterized protein</fullName>
    </submittedName>
</protein>
<proteinExistence type="predicted"/>
<dbReference type="HOGENOM" id="CLU_2297181_0_0_1"/>
<reference evidence="2" key="1">
    <citation type="journal article" date="2009" name="Nature">
        <title>Genome sequence and analysis of the Irish potato famine pathogen Phytophthora infestans.</title>
        <authorList>
            <consortium name="The Broad Institute Genome Sequencing Platform"/>
            <person name="Haas B.J."/>
            <person name="Kamoun S."/>
            <person name="Zody M.C."/>
            <person name="Jiang R.H."/>
            <person name="Handsaker R.E."/>
            <person name="Cano L.M."/>
            <person name="Grabherr M."/>
            <person name="Kodira C.D."/>
            <person name="Raffaele S."/>
            <person name="Torto-Alalibo T."/>
            <person name="Bozkurt T.O."/>
            <person name="Ah-Fong A.M."/>
            <person name="Alvarado L."/>
            <person name="Anderson V.L."/>
            <person name="Armstrong M.R."/>
            <person name="Avrova A."/>
            <person name="Baxter L."/>
            <person name="Beynon J."/>
            <person name="Boevink P.C."/>
            <person name="Bollmann S.R."/>
            <person name="Bos J.I."/>
            <person name="Bulone V."/>
            <person name="Cai G."/>
            <person name="Cakir C."/>
            <person name="Carrington J.C."/>
            <person name="Chawner M."/>
            <person name="Conti L."/>
            <person name="Costanzo S."/>
            <person name="Ewan R."/>
            <person name="Fahlgren N."/>
            <person name="Fischbach M.A."/>
            <person name="Fugelstad J."/>
            <person name="Gilroy E.M."/>
            <person name="Gnerre S."/>
            <person name="Green P.J."/>
            <person name="Grenville-Briggs L.J."/>
            <person name="Griffith J."/>
            <person name="Grunwald N.J."/>
            <person name="Horn K."/>
            <person name="Horner N.R."/>
            <person name="Hu C.H."/>
            <person name="Huitema E."/>
            <person name="Jeong D.H."/>
            <person name="Jones A.M."/>
            <person name="Jones J.D."/>
            <person name="Jones R.W."/>
            <person name="Karlsson E.K."/>
            <person name="Kunjeti S.G."/>
            <person name="Lamour K."/>
            <person name="Liu Z."/>
            <person name="Ma L."/>
            <person name="Maclean D."/>
            <person name="Chibucos M.C."/>
            <person name="McDonald H."/>
            <person name="McWalters J."/>
            <person name="Meijer H.J."/>
            <person name="Morgan W."/>
            <person name="Morris P.F."/>
            <person name="Munro C.A."/>
            <person name="O'Neill K."/>
            <person name="Ospina-Giraldo M."/>
            <person name="Pinzon A."/>
            <person name="Pritchard L."/>
            <person name="Ramsahoye B."/>
            <person name="Ren Q."/>
            <person name="Restrepo S."/>
            <person name="Roy S."/>
            <person name="Sadanandom A."/>
            <person name="Savidor A."/>
            <person name="Schornack S."/>
            <person name="Schwartz D.C."/>
            <person name="Schumann U.D."/>
            <person name="Schwessinger B."/>
            <person name="Seyer L."/>
            <person name="Sharpe T."/>
            <person name="Silvar C."/>
            <person name="Song J."/>
            <person name="Studholme D.J."/>
            <person name="Sykes S."/>
            <person name="Thines M."/>
            <person name="van de Vondervoort P.J."/>
            <person name="Phuntumart V."/>
            <person name="Wawra S."/>
            <person name="Weide R."/>
            <person name="Win J."/>
            <person name="Young C."/>
            <person name="Zhou S."/>
            <person name="Fry W."/>
            <person name="Meyers B.C."/>
            <person name="van West P."/>
            <person name="Ristaino J."/>
            <person name="Govers F."/>
            <person name="Birch P.R."/>
            <person name="Whisson S.C."/>
            <person name="Judelson H.S."/>
            <person name="Nusbaum C."/>
        </authorList>
    </citation>
    <scope>NUCLEOTIDE SEQUENCE [LARGE SCALE GENOMIC DNA]</scope>
    <source>
        <strain evidence="2">T30-4</strain>
    </source>
</reference>
<dbReference type="VEuPathDB" id="FungiDB:PITG_18033"/>
<dbReference type="KEGG" id="pif:PITG_18033"/>
<dbReference type="AlphaFoldDB" id="D0NXK2"/>
<evidence type="ECO:0000313" key="2">
    <source>
        <dbReference type="Proteomes" id="UP000006643"/>
    </source>
</evidence>
<name>D0NXK2_PHYIT</name>
<dbReference type="RefSeq" id="XP_002997964.1">
    <property type="nucleotide sequence ID" value="XM_002997918.1"/>
</dbReference>